<feature type="transmembrane region" description="Helical" evidence="1">
    <location>
        <begin position="191"/>
        <end position="214"/>
    </location>
</feature>
<protein>
    <submittedName>
        <fullName evidence="3">Transglutaminase family protein</fullName>
    </submittedName>
</protein>
<keyword evidence="1" id="KW-0472">Membrane</keyword>
<feature type="domain" description="Transglutaminase-like" evidence="2">
    <location>
        <begin position="463"/>
        <end position="531"/>
    </location>
</feature>
<dbReference type="PANTHER" id="PTHR42736">
    <property type="entry name" value="PROTEIN-GLUTAMINE GAMMA-GLUTAMYLTRANSFERASE"/>
    <property type="match status" value="1"/>
</dbReference>
<dbReference type="Pfam" id="PF01841">
    <property type="entry name" value="Transglut_core"/>
    <property type="match status" value="1"/>
</dbReference>
<feature type="transmembrane region" description="Helical" evidence="1">
    <location>
        <begin position="161"/>
        <end position="179"/>
    </location>
</feature>
<organism evidence="3 4">
    <name type="scientific">Rubritalea tangerina</name>
    <dbReference type="NCBI Taxonomy" id="430798"/>
    <lineage>
        <taxon>Bacteria</taxon>
        <taxon>Pseudomonadati</taxon>
        <taxon>Verrucomicrobiota</taxon>
        <taxon>Verrucomicrobiia</taxon>
        <taxon>Verrucomicrobiales</taxon>
        <taxon>Rubritaleaceae</taxon>
        <taxon>Rubritalea</taxon>
    </lineage>
</organism>
<keyword evidence="1" id="KW-1133">Transmembrane helix</keyword>
<comment type="caution">
    <text evidence="3">The sequence shown here is derived from an EMBL/GenBank/DDBJ whole genome shotgun (WGS) entry which is preliminary data.</text>
</comment>
<evidence type="ECO:0000256" key="1">
    <source>
        <dbReference type="SAM" id="Phobius"/>
    </source>
</evidence>
<dbReference type="EMBL" id="JBHUJB010000021">
    <property type="protein sequence ID" value="MFD2158294.1"/>
    <property type="molecule type" value="Genomic_DNA"/>
</dbReference>
<reference evidence="4" key="1">
    <citation type="journal article" date="2019" name="Int. J. Syst. Evol. Microbiol.">
        <title>The Global Catalogue of Microorganisms (GCM) 10K type strain sequencing project: providing services to taxonomists for standard genome sequencing and annotation.</title>
        <authorList>
            <consortium name="The Broad Institute Genomics Platform"/>
            <consortium name="The Broad Institute Genome Sequencing Center for Infectious Disease"/>
            <person name="Wu L."/>
            <person name="Ma J."/>
        </authorList>
    </citation>
    <scope>NUCLEOTIDE SEQUENCE [LARGE SCALE GENOMIC DNA]</scope>
    <source>
        <strain evidence="4">CCUG 57942</strain>
    </source>
</reference>
<name>A0ABW4Z8U0_9BACT</name>
<keyword evidence="4" id="KW-1185">Reference proteome</keyword>
<gene>
    <name evidence="3" type="ORF">ACFSW8_05235</name>
</gene>
<evidence type="ECO:0000313" key="4">
    <source>
        <dbReference type="Proteomes" id="UP001597389"/>
    </source>
</evidence>
<dbReference type="InterPro" id="IPR002931">
    <property type="entry name" value="Transglutaminase-like"/>
</dbReference>
<keyword evidence="1" id="KW-0812">Transmembrane</keyword>
<evidence type="ECO:0000313" key="3">
    <source>
        <dbReference type="EMBL" id="MFD2158294.1"/>
    </source>
</evidence>
<dbReference type="SMART" id="SM00460">
    <property type="entry name" value="TGc"/>
    <property type="match status" value="1"/>
</dbReference>
<dbReference type="Gene3D" id="3.10.620.30">
    <property type="match status" value="1"/>
</dbReference>
<sequence>MARNDLKILVPPVLLTSFLLLFWGLNAGSLVVALVLAAILDGRRYVKVEWDFGESGQVKAFQLSLLLIAMVVALSWIDDEGRSGALNVVRWLPVLLLPVEFVQRYGSSDRVNLNNFFYFSRKRMEQDRKEGREVHPRQVNTGYPYLFGVLTAGCTGEELPWFFWPSLCAAFFLLVASVYRSRGLQLRGLLWALPIVIGLGWVTQWGMTTVYLWAKEKMRMGRGLMENNTYFADLNAHLGDLGDVKLNPKIEWRVWGEGSPNYLKLASYNLYRDGRWTYAYNREGFSAPQGSYAARPRRALQHEGELYSYYRDEDVSRLKRVDEDDAYEVRGTVTHKQSSTVVPSVPGYFGASDVLGDVAELQVNTMGSMQVVEREMVLNYTLYANDEGKVMDVKPVEGVDYEVDKDEQAVISTLVDELGLREMDSPEDVVVAIERYFAKAFEYSTDFDPGERDYERTKLEWFLETVKKGHCEYYASATVLLLREVGIPARYTVGYAVMERDGDRWNVRGTHAHAWVRAYIDGKWINVDTTPPDFRGVAAHSEINPVDWLREQIAILREDFFIWRIDPENRSLFLTRAGIAGGILVLWIVYRLWSARSRRESDGQIGYLWDGDVVVTPLHKLEKLVRKKVGPRGAGEDYGAWVGRLKEFGEVDAALVDSVVMEHRRLRFDPRAVAEMAELQSMVGELKSQLRKVSGPRHQSPEG</sequence>
<dbReference type="Proteomes" id="UP001597389">
    <property type="component" value="Unassembled WGS sequence"/>
</dbReference>
<accession>A0ABW4Z8U0</accession>
<feature type="transmembrane region" description="Helical" evidence="1">
    <location>
        <begin position="20"/>
        <end position="40"/>
    </location>
</feature>
<evidence type="ECO:0000259" key="2">
    <source>
        <dbReference type="SMART" id="SM00460"/>
    </source>
</evidence>
<dbReference type="PANTHER" id="PTHR42736:SF1">
    <property type="entry name" value="PROTEIN-GLUTAMINE GAMMA-GLUTAMYLTRANSFERASE"/>
    <property type="match status" value="1"/>
</dbReference>
<proteinExistence type="predicted"/>
<dbReference type="RefSeq" id="WP_377090481.1">
    <property type="nucleotide sequence ID" value="NZ_JBHSJL010000014.1"/>
</dbReference>
<dbReference type="SUPFAM" id="SSF54001">
    <property type="entry name" value="Cysteine proteinases"/>
    <property type="match status" value="1"/>
</dbReference>
<feature type="transmembrane region" description="Helical" evidence="1">
    <location>
        <begin position="573"/>
        <end position="593"/>
    </location>
</feature>
<dbReference type="InterPro" id="IPR052901">
    <property type="entry name" value="Bact_TGase-like"/>
</dbReference>
<dbReference type="InterPro" id="IPR038765">
    <property type="entry name" value="Papain-like_cys_pep_sf"/>
</dbReference>
<feature type="transmembrane region" description="Helical" evidence="1">
    <location>
        <begin position="60"/>
        <end position="77"/>
    </location>
</feature>